<evidence type="ECO:0000256" key="1">
    <source>
        <dbReference type="SAM" id="MobiDB-lite"/>
    </source>
</evidence>
<evidence type="ECO:0008006" key="4">
    <source>
        <dbReference type="Google" id="ProtNLM"/>
    </source>
</evidence>
<organism evidence="2 3">
    <name type="scientific">Aquilutibacter rugosus</name>
    <dbReference type="NCBI Taxonomy" id="3115820"/>
    <lineage>
        <taxon>Bacteria</taxon>
        <taxon>Pseudomonadati</taxon>
        <taxon>Pseudomonadota</taxon>
        <taxon>Gammaproteobacteria</taxon>
        <taxon>Lysobacterales</taxon>
        <taxon>Lysobacteraceae</taxon>
        <taxon>Aquilutibacter</taxon>
    </lineage>
</organism>
<protein>
    <recommendedName>
        <fullName evidence="4">PepSY domain-containing protein</fullName>
    </recommendedName>
</protein>
<feature type="compositionally biased region" description="Basic and acidic residues" evidence="1">
    <location>
        <begin position="126"/>
        <end position="141"/>
    </location>
</feature>
<proteinExistence type="predicted"/>
<feature type="region of interest" description="Disordered" evidence="1">
    <location>
        <begin position="96"/>
        <end position="141"/>
    </location>
</feature>
<evidence type="ECO:0000313" key="3">
    <source>
        <dbReference type="Proteomes" id="UP001356170"/>
    </source>
</evidence>
<keyword evidence="3" id="KW-1185">Reference proteome</keyword>
<evidence type="ECO:0000313" key="2">
    <source>
        <dbReference type="EMBL" id="MEF2154897.1"/>
    </source>
</evidence>
<dbReference type="EMBL" id="JAZHBO010000001">
    <property type="protein sequence ID" value="MEF2154897.1"/>
    <property type="molecule type" value="Genomic_DNA"/>
</dbReference>
<reference evidence="2 3" key="1">
    <citation type="submission" date="2024-01" db="EMBL/GenBank/DDBJ databases">
        <title>Novel species of the genus Luteimonas isolated from rivers.</title>
        <authorList>
            <person name="Lu H."/>
        </authorList>
    </citation>
    <scope>NUCLEOTIDE SEQUENCE [LARGE SCALE GENOMIC DNA]</scope>
    <source>
        <strain evidence="2 3">FXH3W</strain>
    </source>
</reference>
<dbReference type="Proteomes" id="UP001356170">
    <property type="component" value="Unassembled WGS sequence"/>
</dbReference>
<accession>A0ABU7UZA0</accession>
<sequence length="141" mass="15239">MRVFRNTARQLPRLGLILLIGLTGVLSAPIVAQAQSHSYEQLALSSATRAGLGRAGGGKVLSVERIQSGQNGLSRVKILDTGGRIQVYVIEDSPRLSRNTPFEREESGRVSQGRFFRGDPPPPGRELGRGKPRSGDVRGHD</sequence>
<dbReference type="RefSeq" id="WP_331703047.1">
    <property type="nucleotide sequence ID" value="NZ_JAZHBO010000001.1"/>
</dbReference>
<comment type="caution">
    <text evidence="2">The sequence shown here is derived from an EMBL/GenBank/DDBJ whole genome shotgun (WGS) entry which is preliminary data.</text>
</comment>
<gene>
    <name evidence="2" type="ORF">V3390_01400</name>
</gene>
<name>A0ABU7UZA0_9GAMM</name>